<feature type="repeat" description="HEAT" evidence="1">
    <location>
        <begin position="723"/>
        <end position="761"/>
    </location>
</feature>
<dbReference type="PROSITE" id="PS50077">
    <property type="entry name" value="HEAT_REPEAT"/>
    <property type="match status" value="1"/>
</dbReference>
<dbReference type="Proteomes" id="UP000001554">
    <property type="component" value="Chromosome 13"/>
</dbReference>
<dbReference type="GO" id="GO:0045505">
    <property type="term" value="F:dynein intermediate chain binding"/>
    <property type="evidence" value="ECO:0000318"/>
    <property type="project" value="GO_Central"/>
</dbReference>
<proteinExistence type="predicted"/>
<dbReference type="InterPro" id="IPR056497">
    <property type="entry name" value="HEAT_DAAF5"/>
</dbReference>
<dbReference type="GO" id="GO:0005737">
    <property type="term" value="C:cytoplasm"/>
    <property type="evidence" value="ECO:0000318"/>
    <property type="project" value="GO_Central"/>
</dbReference>
<dbReference type="InterPro" id="IPR052623">
    <property type="entry name" value="DAAF5"/>
</dbReference>
<dbReference type="Gene3D" id="1.25.10.10">
    <property type="entry name" value="Leucine-rich Repeat Variant"/>
    <property type="match status" value="2"/>
</dbReference>
<dbReference type="GO" id="GO:0003341">
    <property type="term" value="P:cilium movement"/>
    <property type="evidence" value="ECO:0000318"/>
    <property type="project" value="GO_Central"/>
</dbReference>
<dbReference type="InterPro" id="IPR057978">
    <property type="entry name" value="TPR_DAAF5"/>
</dbReference>
<keyword evidence="4" id="KW-1185">Reference proteome</keyword>
<dbReference type="InterPro" id="IPR016024">
    <property type="entry name" value="ARM-type_fold"/>
</dbReference>
<dbReference type="FunFam" id="1.25.10.10:FF:001838">
    <property type="entry name" value="Dynein, axonemal, assembly factor 5"/>
    <property type="match status" value="1"/>
</dbReference>
<feature type="domain" description="Dynein axonemal assembly factor 5 HEAT-repeat" evidence="2">
    <location>
        <begin position="316"/>
        <end position="507"/>
    </location>
</feature>
<dbReference type="PANTHER" id="PTHR16216">
    <property type="entry name" value="DYNEIN ASSEMBLY FACTOR 5, AXONEMAL"/>
    <property type="match status" value="1"/>
</dbReference>
<gene>
    <name evidence="5" type="primary">LOC118429417</name>
</gene>
<dbReference type="AlphaFoldDB" id="A0A9J7N964"/>
<dbReference type="Pfam" id="PF24573">
    <property type="entry name" value="HEAT_DAAF5"/>
    <property type="match status" value="1"/>
</dbReference>
<sequence>MAYEETIQTSAVQNLGLQRHINCLTDDNRTTRRRALDSLRKETVDKKLEPTVLQGVFVEILKPVLKSFSDPVEKCRELAIQLVDSFLSSVPDPPETLPYVFPTLVQRLGQKDITEPSEELRLMLVETLTRIVDLSGQELAVYLDDIVKILQRTIVDPFPDVKKESCRCAGKVAMKIPQHFHMQSESLVKPLLVTISHQHSKVRVAAIKAIHTCIQCGNNKNVDDVVSHLAQRLFDDSASVRIAVTELSGGWLLDLPDRYSFHHKLIPLLLSSVSDDVPEIADRAMQLWREVGNKYQQENEDELKDKIDFTYSKVAHFPEGEERPNLGCRTLIFRELSKILPACLRELGDWVVNTRVKAASLLYTLLLNSEDYTTMHMEPLLAGLYRACADEEKLVRNKVIKSAELVGCFVEPEIYCQLILPALERQPGANILMVLAAIIRGCRQEHIRTHLRSICDTLALPDVCRAEEPQYQHQLLSCVQAILTVSQQETAPYSLQLFTVLVSTMALCRDSGVVMEQAQSTLQQLADVQALSGVQQLYTSHMQQVLQVLEPSHSHWTTLSPERVIFDTLLLQAGPVVGDLLPQIIPIMETNVHPDKDHELRLKFFTLLSKLLINAENTVNASGKFGEFALGVVEHMILVNCVWQAGRTAGAIRTIAVSSLWALLKSGLLSVQQANTIMDDMLTQLVSLLDDDVQSTRLITCRVLNHLLNLCGTTFDPDRLNKVYPELLKRLDDNSDEIRVAVAKTFSTFFACIGDDYDRTLYKAHLEFMFKGLLVHLDDTDERIQDNMLGVLKQAATVHPSLMQQEITAVKHKHRTPKYCDELLQHIQALPSDTQDS</sequence>
<dbReference type="GO" id="GO:0036159">
    <property type="term" value="P:inner dynein arm assembly"/>
    <property type="evidence" value="ECO:0000318"/>
    <property type="project" value="GO_Central"/>
</dbReference>
<protein>
    <submittedName>
        <fullName evidence="5">Dynein assembly factor 5, axonemal-like</fullName>
    </submittedName>
</protein>
<dbReference type="GO" id="GO:0036158">
    <property type="term" value="P:outer dynein arm assembly"/>
    <property type="evidence" value="ECO:0000318"/>
    <property type="project" value="GO_Central"/>
</dbReference>
<dbReference type="FunFam" id="1.25.10.10:FF:000746">
    <property type="entry name" value="Dynein assembly factor 5, axonemal"/>
    <property type="match status" value="1"/>
</dbReference>
<dbReference type="RefSeq" id="XP_035695796.1">
    <property type="nucleotide sequence ID" value="XM_035839903.1"/>
</dbReference>
<dbReference type="InterPro" id="IPR011989">
    <property type="entry name" value="ARM-like"/>
</dbReference>
<evidence type="ECO:0000313" key="5">
    <source>
        <dbReference type="RefSeq" id="XP_035695796.1"/>
    </source>
</evidence>
<dbReference type="OrthoDB" id="413572at2759"/>
<feature type="domain" description="Dynein axonemal assembly factor 5 TPR repeats" evidence="3">
    <location>
        <begin position="23"/>
        <end position="306"/>
    </location>
</feature>
<evidence type="ECO:0000256" key="1">
    <source>
        <dbReference type="PROSITE-ProRule" id="PRU00103"/>
    </source>
</evidence>
<organism evidence="4 5">
    <name type="scientific">Branchiostoma floridae</name>
    <name type="common">Florida lancelet</name>
    <name type="synonym">Amphioxus</name>
    <dbReference type="NCBI Taxonomy" id="7739"/>
    <lineage>
        <taxon>Eukaryota</taxon>
        <taxon>Metazoa</taxon>
        <taxon>Chordata</taxon>
        <taxon>Cephalochordata</taxon>
        <taxon>Leptocardii</taxon>
        <taxon>Amphioxiformes</taxon>
        <taxon>Branchiostomatidae</taxon>
        <taxon>Branchiostoma</taxon>
    </lineage>
</organism>
<dbReference type="Pfam" id="PF25757">
    <property type="entry name" value="TPR_DNAAF5"/>
    <property type="match status" value="1"/>
</dbReference>
<evidence type="ECO:0000259" key="2">
    <source>
        <dbReference type="Pfam" id="PF24573"/>
    </source>
</evidence>
<dbReference type="KEGG" id="bfo:118429417"/>
<name>A0A9J7N964_BRAFL</name>
<dbReference type="OMA" id="AFQGPWA"/>
<accession>A0A9J7N964</accession>
<reference evidence="5" key="2">
    <citation type="submission" date="2025-08" db="UniProtKB">
        <authorList>
            <consortium name="RefSeq"/>
        </authorList>
    </citation>
    <scope>IDENTIFICATION</scope>
    <source>
        <strain evidence="5">S238N-H82</strain>
        <tissue evidence="5">Testes</tissue>
    </source>
</reference>
<reference evidence="4" key="1">
    <citation type="journal article" date="2020" name="Nat. Ecol. Evol.">
        <title>Deeply conserved synteny resolves early events in vertebrate evolution.</title>
        <authorList>
            <person name="Simakov O."/>
            <person name="Marletaz F."/>
            <person name="Yue J.X."/>
            <person name="O'Connell B."/>
            <person name="Jenkins J."/>
            <person name="Brandt A."/>
            <person name="Calef R."/>
            <person name="Tung C.H."/>
            <person name="Huang T.K."/>
            <person name="Schmutz J."/>
            <person name="Satoh N."/>
            <person name="Yu J.K."/>
            <person name="Putnam N.H."/>
            <person name="Green R.E."/>
            <person name="Rokhsar D.S."/>
        </authorList>
    </citation>
    <scope>NUCLEOTIDE SEQUENCE [LARGE SCALE GENOMIC DNA]</scope>
    <source>
        <strain evidence="4">S238N-H82</strain>
    </source>
</reference>
<evidence type="ECO:0000313" key="4">
    <source>
        <dbReference type="Proteomes" id="UP000001554"/>
    </source>
</evidence>
<dbReference type="SUPFAM" id="SSF48371">
    <property type="entry name" value="ARM repeat"/>
    <property type="match status" value="1"/>
</dbReference>
<dbReference type="PANTHER" id="PTHR16216:SF2">
    <property type="entry name" value="DYNEIN AXONEMAL ASSEMBLY FACTOR 5"/>
    <property type="match status" value="1"/>
</dbReference>
<dbReference type="GeneID" id="118429417"/>
<evidence type="ECO:0000259" key="3">
    <source>
        <dbReference type="Pfam" id="PF25757"/>
    </source>
</evidence>
<dbReference type="InterPro" id="IPR021133">
    <property type="entry name" value="HEAT_type_2"/>
</dbReference>